<dbReference type="AlphaFoldDB" id="A0A5N6PXS5"/>
<comment type="caution">
    <text evidence="2">The sequence shown here is derived from an EMBL/GenBank/DDBJ whole genome shotgun (WGS) entry which is preliminary data.</text>
</comment>
<keyword evidence="1" id="KW-0472">Membrane</keyword>
<proteinExistence type="predicted"/>
<dbReference type="Proteomes" id="UP000326396">
    <property type="component" value="Linkage Group LG1"/>
</dbReference>
<gene>
    <name evidence="2" type="ORF">E3N88_00178</name>
</gene>
<organism evidence="2 3">
    <name type="scientific">Mikania micrantha</name>
    <name type="common">bitter vine</name>
    <dbReference type="NCBI Taxonomy" id="192012"/>
    <lineage>
        <taxon>Eukaryota</taxon>
        <taxon>Viridiplantae</taxon>
        <taxon>Streptophyta</taxon>
        <taxon>Embryophyta</taxon>
        <taxon>Tracheophyta</taxon>
        <taxon>Spermatophyta</taxon>
        <taxon>Magnoliopsida</taxon>
        <taxon>eudicotyledons</taxon>
        <taxon>Gunneridae</taxon>
        <taxon>Pentapetalae</taxon>
        <taxon>asterids</taxon>
        <taxon>campanulids</taxon>
        <taxon>Asterales</taxon>
        <taxon>Asteraceae</taxon>
        <taxon>Asteroideae</taxon>
        <taxon>Heliantheae alliance</taxon>
        <taxon>Eupatorieae</taxon>
        <taxon>Mikania</taxon>
    </lineage>
</organism>
<evidence type="ECO:0000313" key="2">
    <source>
        <dbReference type="EMBL" id="KAD7477042.1"/>
    </source>
</evidence>
<keyword evidence="3" id="KW-1185">Reference proteome</keyword>
<name>A0A5N6PXS5_9ASTR</name>
<dbReference type="EMBL" id="SZYD01000001">
    <property type="protein sequence ID" value="KAD7477042.1"/>
    <property type="molecule type" value="Genomic_DNA"/>
</dbReference>
<reference evidence="2 3" key="1">
    <citation type="submission" date="2019-05" db="EMBL/GenBank/DDBJ databases">
        <title>Mikania micrantha, genome provides insights into the molecular mechanism of rapid growth.</title>
        <authorList>
            <person name="Liu B."/>
        </authorList>
    </citation>
    <scope>NUCLEOTIDE SEQUENCE [LARGE SCALE GENOMIC DNA]</scope>
    <source>
        <strain evidence="2">NLD-2019</strain>
        <tissue evidence="2">Leaf</tissue>
    </source>
</reference>
<keyword evidence="1" id="KW-1133">Transmembrane helix</keyword>
<evidence type="ECO:0000256" key="1">
    <source>
        <dbReference type="SAM" id="Phobius"/>
    </source>
</evidence>
<protein>
    <submittedName>
        <fullName evidence="2">Uncharacterized protein</fullName>
    </submittedName>
</protein>
<feature type="transmembrane region" description="Helical" evidence="1">
    <location>
        <begin position="6"/>
        <end position="27"/>
    </location>
</feature>
<sequence>MVVSMIYLGQMGIGIGCTLFFQVVGVCGQDKSNINQVGILMGCWLHIHSMELHENIVEHMCNTDWSAKDDPKMENVLQDQLVWMMHHKIWKKHGVTWTSKLKSKEPEHMMINEVKERCIGDYMMIENGKNEDFGPNGRLNGVRMKK</sequence>
<evidence type="ECO:0000313" key="3">
    <source>
        <dbReference type="Proteomes" id="UP000326396"/>
    </source>
</evidence>
<keyword evidence="1" id="KW-0812">Transmembrane</keyword>
<accession>A0A5N6PXS5</accession>